<dbReference type="GO" id="GO:0016740">
    <property type="term" value="F:transferase activity"/>
    <property type="evidence" value="ECO:0007669"/>
    <property type="project" value="UniProtKB-KW"/>
</dbReference>
<evidence type="ECO:0000256" key="5">
    <source>
        <dbReference type="ARBA" id="ARBA00022984"/>
    </source>
</evidence>
<dbReference type="EMBL" id="JBHRTS010000001">
    <property type="protein sequence ID" value="MFC3192941.1"/>
    <property type="molecule type" value="Genomic_DNA"/>
</dbReference>
<dbReference type="InterPro" id="IPR038063">
    <property type="entry name" value="Transpep_catalytic_dom"/>
</dbReference>
<dbReference type="SUPFAM" id="SSF141523">
    <property type="entry name" value="L,D-transpeptidase catalytic domain-like"/>
    <property type="match status" value="1"/>
</dbReference>
<keyword evidence="6 7" id="KW-0961">Cell wall biogenesis/degradation</keyword>
<keyword evidence="8" id="KW-0472">Membrane</keyword>
<protein>
    <submittedName>
        <fullName evidence="10">Murein L,D-transpeptidase family protein</fullName>
        <ecNumber evidence="10">2.-.-.-</ecNumber>
    </submittedName>
</protein>
<feature type="active site" description="Proton donor/acceptor" evidence="7">
    <location>
        <position position="165"/>
    </location>
</feature>
<evidence type="ECO:0000256" key="4">
    <source>
        <dbReference type="ARBA" id="ARBA00022960"/>
    </source>
</evidence>
<dbReference type="Pfam" id="PF03734">
    <property type="entry name" value="YkuD"/>
    <property type="match status" value="1"/>
</dbReference>
<dbReference type="PANTHER" id="PTHR36699">
    <property type="entry name" value="LD-TRANSPEPTIDASE"/>
    <property type="match status" value="1"/>
</dbReference>
<evidence type="ECO:0000256" key="2">
    <source>
        <dbReference type="ARBA" id="ARBA00005992"/>
    </source>
</evidence>
<dbReference type="PANTHER" id="PTHR36699:SF1">
    <property type="entry name" value="L,D-TRANSPEPTIDASE YAFK-RELATED"/>
    <property type="match status" value="1"/>
</dbReference>
<comment type="similarity">
    <text evidence="2">Belongs to the YkuD family.</text>
</comment>
<proteinExistence type="inferred from homology"/>
<keyword evidence="8" id="KW-0812">Transmembrane</keyword>
<evidence type="ECO:0000256" key="8">
    <source>
        <dbReference type="SAM" id="Phobius"/>
    </source>
</evidence>
<dbReference type="InterPro" id="IPR005490">
    <property type="entry name" value="LD_TPept_cat_dom"/>
</dbReference>
<feature type="domain" description="L,D-TPase catalytic" evidence="9">
    <location>
        <begin position="70"/>
        <end position="199"/>
    </location>
</feature>
<evidence type="ECO:0000256" key="6">
    <source>
        <dbReference type="ARBA" id="ARBA00023316"/>
    </source>
</evidence>
<dbReference type="PROSITE" id="PS52029">
    <property type="entry name" value="LD_TPASE"/>
    <property type="match status" value="1"/>
</dbReference>
<keyword evidence="5 7" id="KW-0573">Peptidoglycan synthesis</keyword>
<evidence type="ECO:0000259" key="9">
    <source>
        <dbReference type="PROSITE" id="PS52029"/>
    </source>
</evidence>
<organism evidence="10 11">
    <name type="scientific">Marinicella sediminis</name>
    <dbReference type="NCBI Taxonomy" id="1792834"/>
    <lineage>
        <taxon>Bacteria</taxon>
        <taxon>Pseudomonadati</taxon>
        <taxon>Pseudomonadota</taxon>
        <taxon>Gammaproteobacteria</taxon>
        <taxon>Lysobacterales</taxon>
        <taxon>Marinicellaceae</taxon>
        <taxon>Marinicella</taxon>
    </lineage>
</organism>
<keyword evidence="8" id="KW-1133">Transmembrane helix</keyword>
<accession>A0ABV7J8C9</accession>
<feature type="active site" description="Nucleophile" evidence="7">
    <location>
        <position position="173"/>
    </location>
</feature>
<evidence type="ECO:0000313" key="10">
    <source>
        <dbReference type="EMBL" id="MFC3192941.1"/>
    </source>
</evidence>
<feature type="transmembrane region" description="Helical" evidence="8">
    <location>
        <begin position="6"/>
        <end position="26"/>
    </location>
</feature>
<evidence type="ECO:0000256" key="7">
    <source>
        <dbReference type="PROSITE-ProRule" id="PRU01373"/>
    </source>
</evidence>
<dbReference type="Proteomes" id="UP001595533">
    <property type="component" value="Unassembled WGS sequence"/>
</dbReference>
<evidence type="ECO:0000256" key="1">
    <source>
        <dbReference type="ARBA" id="ARBA00004752"/>
    </source>
</evidence>
<dbReference type="RefSeq" id="WP_232781821.1">
    <property type="nucleotide sequence ID" value="NZ_JBHRTS010000001.1"/>
</dbReference>
<reference evidence="11" key="1">
    <citation type="journal article" date="2019" name="Int. J. Syst. Evol. Microbiol.">
        <title>The Global Catalogue of Microorganisms (GCM) 10K type strain sequencing project: providing services to taxonomists for standard genome sequencing and annotation.</title>
        <authorList>
            <consortium name="The Broad Institute Genomics Platform"/>
            <consortium name="The Broad Institute Genome Sequencing Center for Infectious Disease"/>
            <person name="Wu L."/>
            <person name="Ma J."/>
        </authorList>
    </citation>
    <scope>NUCLEOTIDE SEQUENCE [LARGE SCALE GENOMIC DNA]</scope>
    <source>
        <strain evidence="11">KCTC 42953</strain>
    </source>
</reference>
<gene>
    <name evidence="10" type="ORF">ACFODZ_01680</name>
</gene>
<evidence type="ECO:0000313" key="11">
    <source>
        <dbReference type="Proteomes" id="UP001595533"/>
    </source>
</evidence>
<dbReference type="EC" id="2.-.-.-" evidence="10"/>
<name>A0ABV7J8C9_9GAMM</name>
<sequence>MMKITVWILVLLMITGIFYPCGRVWWHPQYLKVLGQRTVSDVIEQFGPQAEQRLKPHFAAAGVAYPPERVSLLAFKDRDLLEVWAHQGSQSTLVRSYRIQAASGVPGPKLREGDFQVPEGIYQIIAFNPNSAYHLSMKLNYPNAFDWQQARAEGREQPGSDIFIHGKAVSVGCLAMGDSVIEELFSLVYAVGRMHVEVVIAPHDPVIRALSVPAGSPPWVSDLYSQITSAIEHIRQPPMQIDQVE</sequence>
<comment type="caution">
    <text evidence="10">The sequence shown here is derived from an EMBL/GenBank/DDBJ whole genome shotgun (WGS) entry which is preliminary data.</text>
</comment>
<keyword evidence="11" id="KW-1185">Reference proteome</keyword>
<comment type="pathway">
    <text evidence="1 7">Cell wall biogenesis; peptidoglycan biosynthesis.</text>
</comment>
<evidence type="ECO:0000256" key="3">
    <source>
        <dbReference type="ARBA" id="ARBA00022679"/>
    </source>
</evidence>
<keyword evidence="4 7" id="KW-0133">Cell shape</keyword>
<dbReference type="CDD" id="cd16913">
    <property type="entry name" value="YkuD_like"/>
    <property type="match status" value="1"/>
</dbReference>
<keyword evidence="3 10" id="KW-0808">Transferase</keyword>